<dbReference type="InterPro" id="IPR011652">
    <property type="entry name" value="MORN_2"/>
</dbReference>
<sequence>MKNHLIISLLFLSVVVGQQQYNVLSVDVGQQEYNIKNLLKRDGVFVKKFSDDSLNGMVFQMFGDIKVPIGMIKNGKKNGKWSHWYKNGRKKDEGTYKDGKLHGLVISWYKNGRKKGKGTYKDGEPDGLVTSWYNNGGKKSEYTFKDGKLIPNID</sequence>
<evidence type="ECO:0008006" key="2">
    <source>
        <dbReference type="Google" id="ProtNLM"/>
    </source>
</evidence>
<dbReference type="Gene3D" id="2.20.110.10">
    <property type="entry name" value="Histone H3 K4-specific methyltransferase SET7/9 N-terminal domain"/>
    <property type="match status" value="1"/>
</dbReference>
<reference evidence="1" key="1">
    <citation type="journal article" date="2014" name="ISME J.">
        <title>Genomic properties of Marine Group A bacteria indicate a role in the marine sulfur cycle.</title>
        <authorList>
            <person name="Wright J.J."/>
            <person name="Mewis K."/>
            <person name="Hanson N.W."/>
            <person name="Konwar K.M."/>
            <person name="Maas K.R."/>
            <person name="Hallam S.J."/>
        </authorList>
    </citation>
    <scope>NUCLEOTIDE SEQUENCE</scope>
</reference>
<dbReference type="EMBL" id="KF170424">
    <property type="protein sequence ID" value="AGO88091.1"/>
    <property type="molecule type" value="Genomic_DNA"/>
</dbReference>
<accession>S4W5X1</accession>
<dbReference type="SUPFAM" id="SSF82185">
    <property type="entry name" value="Histone H3 K4-specific methyltransferase SET7/9 N-terminal domain"/>
    <property type="match status" value="1"/>
</dbReference>
<organism evidence="1">
    <name type="scientific">uncultured bacterium 405006-B04</name>
    <dbReference type="NCBI Taxonomy" id="1343841"/>
    <lineage>
        <taxon>Bacteria</taxon>
        <taxon>environmental samples</taxon>
    </lineage>
</organism>
<name>S4W5X1_9BACT</name>
<proteinExistence type="predicted"/>
<dbReference type="Pfam" id="PF07661">
    <property type="entry name" value="MORN_2"/>
    <property type="match status" value="3"/>
</dbReference>
<dbReference type="AlphaFoldDB" id="S4W5X1"/>
<evidence type="ECO:0000313" key="1">
    <source>
        <dbReference type="EMBL" id="AGO88091.1"/>
    </source>
</evidence>
<protein>
    <recommendedName>
        <fullName evidence="2">Toxin-antitoxin system YwqK family antitoxin</fullName>
    </recommendedName>
</protein>